<comment type="caution">
    <text evidence="1">The sequence shown here is derived from an EMBL/GenBank/DDBJ whole genome shotgun (WGS) entry which is preliminary data.</text>
</comment>
<dbReference type="EMBL" id="VZQQ01000030">
    <property type="protein sequence ID" value="MBC8750287.1"/>
    <property type="molecule type" value="Genomic_DNA"/>
</dbReference>
<sequence>MDWPSDPALYPPYLRSCIRKRMGIGEGADYRPWRMLKELPTSGTAAVVHGIRVSRNYELLDTKSTAIFYLLERRRTISDIRERWPILDLNRTLQLAYKFDVVHPCRAGVPEPLTFDFLITDQTAEKTYKAINLFRAENSLNAREQSLMRIRKAWCDEKGVDWVLVDSSPISRTVVHTLRFIRTWYVNCYKPNAAVSKRFSERFLKEYARNVVLDELVEKTGRYLGLRPDTRLDTFRYCAWIDQIPVSLKHRLACDLPLVLRLETHD</sequence>
<protein>
    <recommendedName>
        <fullName evidence="3">TnsA endonuclease-like protein</fullName>
    </recommendedName>
</protein>
<dbReference type="InterPro" id="IPR011856">
    <property type="entry name" value="tRNA_endonuc-like_dom_sf"/>
</dbReference>
<name>A0ABR7PVH4_9BURK</name>
<proteinExistence type="predicted"/>
<dbReference type="Proteomes" id="UP000736373">
    <property type="component" value="Unassembled WGS sequence"/>
</dbReference>
<evidence type="ECO:0000313" key="1">
    <source>
        <dbReference type="EMBL" id="MBC8750287.1"/>
    </source>
</evidence>
<dbReference type="SUPFAM" id="SSF52980">
    <property type="entry name" value="Restriction endonuclease-like"/>
    <property type="match status" value="1"/>
</dbReference>
<dbReference type="Gene3D" id="3.40.1350.10">
    <property type="match status" value="1"/>
</dbReference>
<dbReference type="InterPro" id="IPR011335">
    <property type="entry name" value="Restrct_endonuc-II-like"/>
</dbReference>
<evidence type="ECO:0008006" key="3">
    <source>
        <dbReference type="Google" id="ProtNLM"/>
    </source>
</evidence>
<reference evidence="1 2" key="1">
    <citation type="submission" date="2019-09" db="EMBL/GenBank/DDBJ databases">
        <title>Paraburkholderia podalyriae sp. nov., A South African Podalyria-associated rhizobium.</title>
        <authorList>
            <person name="Mavima L."/>
            <person name="Beukes C.W."/>
            <person name="Palmer M."/>
            <person name="De Meyer S.E."/>
            <person name="James E.K."/>
            <person name="Maluk M."/>
            <person name="Avontuur J.R."/>
            <person name="Chan W.Y."/>
            <person name="Venter S.N."/>
            <person name="Steenkamp E.T."/>
        </authorList>
    </citation>
    <scope>NUCLEOTIDE SEQUENCE [LARGE SCALE GENOMIC DNA]</scope>
    <source>
        <strain evidence="1 2">WC7.3b</strain>
    </source>
</reference>
<organism evidence="1 2">
    <name type="scientific">Paraburkholderia podalyriae</name>
    <dbReference type="NCBI Taxonomy" id="1938811"/>
    <lineage>
        <taxon>Bacteria</taxon>
        <taxon>Pseudomonadati</taxon>
        <taxon>Pseudomonadota</taxon>
        <taxon>Betaproteobacteria</taxon>
        <taxon>Burkholderiales</taxon>
        <taxon>Burkholderiaceae</taxon>
        <taxon>Paraburkholderia</taxon>
    </lineage>
</organism>
<evidence type="ECO:0000313" key="2">
    <source>
        <dbReference type="Proteomes" id="UP000736373"/>
    </source>
</evidence>
<gene>
    <name evidence="1" type="ORF">F6X42_27980</name>
</gene>
<accession>A0ABR7PVH4</accession>
<keyword evidence="2" id="KW-1185">Reference proteome</keyword>